<name>A0A8H6Z2U7_9AGAR</name>
<dbReference type="AlphaFoldDB" id="A0A8H6Z2U7"/>
<accession>A0A8H6Z2U7</accession>
<proteinExistence type="predicted"/>
<keyword evidence="3" id="KW-1185">Reference proteome</keyword>
<dbReference type="OrthoDB" id="3215907at2759"/>
<dbReference type="EMBL" id="JACAZI010000002">
    <property type="protein sequence ID" value="KAF7369331.1"/>
    <property type="molecule type" value="Genomic_DNA"/>
</dbReference>
<evidence type="ECO:0000313" key="3">
    <source>
        <dbReference type="Proteomes" id="UP000620124"/>
    </source>
</evidence>
<protein>
    <submittedName>
        <fullName evidence="2">Uncharacterized protein</fullName>
    </submittedName>
</protein>
<dbReference type="Proteomes" id="UP000620124">
    <property type="component" value="Unassembled WGS sequence"/>
</dbReference>
<feature type="region of interest" description="Disordered" evidence="1">
    <location>
        <begin position="37"/>
        <end position="56"/>
    </location>
</feature>
<organism evidence="2 3">
    <name type="scientific">Mycena venus</name>
    <dbReference type="NCBI Taxonomy" id="2733690"/>
    <lineage>
        <taxon>Eukaryota</taxon>
        <taxon>Fungi</taxon>
        <taxon>Dikarya</taxon>
        <taxon>Basidiomycota</taxon>
        <taxon>Agaricomycotina</taxon>
        <taxon>Agaricomycetes</taxon>
        <taxon>Agaricomycetidae</taxon>
        <taxon>Agaricales</taxon>
        <taxon>Marasmiineae</taxon>
        <taxon>Mycenaceae</taxon>
        <taxon>Mycena</taxon>
    </lineage>
</organism>
<sequence>MIRSARKLGAVMGTTPLLVDLEAPAAQTSLGASMEIPMPPLAEKSSRTGHRSSKREGVIFTSCSSTSSIGSLVEKTVPEPLPLPSVAKLSLSRETRNSLHSVTRLRLVLTLTQPSPSTDPYSSSNCPYPSTDSLDVLQRSLSILISTPPPSAPDRADRRRKMVKLVNMLGGPVPPSLVFPPTEAAVSDRTCCSAAIAFCTSRLHPRGPAKAGATPAYGAHRPSCTQRGPYITSPSPGLLPPSSQRVVQPYVKWDCIELCVTRAASDTIIQFAEKGQRIHTRFRAMTIPQYRVFALMSIDCPRHSLFLLTLPTNSNSAV</sequence>
<comment type="caution">
    <text evidence="2">The sequence shown here is derived from an EMBL/GenBank/DDBJ whole genome shotgun (WGS) entry which is preliminary data.</text>
</comment>
<reference evidence="2" key="1">
    <citation type="submission" date="2020-05" db="EMBL/GenBank/DDBJ databases">
        <title>Mycena genomes resolve the evolution of fungal bioluminescence.</title>
        <authorList>
            <person name="Tsai I.J."/>
        </authorList>
    </citation>
    <scope>NUCLEOTIDE SEQUENCE</scope>
    <source>
        <strain evidence="2">CCC161011</strain>
    </source>
</reference>
<evidence type="ECO:0000313" key="2">
    <source>
        <dbReference type="EMBL" id="KAF7369331.1"/>
    </source>
</evidence>
<gene>
    <name evidence="2" type="ORF">MVEN_00261400</name>
</gene>
<evidence type="ECO:0000256" key="1">
    <source>
        <dbReference type="SAM" id="MobiDB-lite"/>
    </source>
</evidence>